<proteinExistence type="predicted"/>
<sequence>MAQDRERATAAQLATAEKLGNQAASLEAHLYLDVLVSLKEKWEKKKAATDCEARLREVMENIDLLKEIMNNNLLASDVLLRLRTKEVELGSELDVMAISDFSVGKLDLPHISEDLPEDFFAKVPSVADDVTKCSGDFLITELEMFSSFGFPRPTTTTDDLEDLYKEYGVDRAVVLDLAGATETLETVRGGHLIAFSVRAREEGLSFKVDEFRHLVMVKRNTQSPGTFLVSPRPGRHVIEDVPYRDEKWRKQFFVFRVDRASVGDFDFSRLPRSWAERIAPFKGSLMSDEIRGLIGVLRRGHLDWSSFDQARIRADFAKPEGTNRAPLLVRRSSFRTSGSVSKNRASGKSTLISIHDSDNEGASEERRSTVSLSPGSGDETVAATRKRRWSSKDTLPGPSRPTFFPEGDGSLFAAQGDLISLAGRMRSAGCRLPSLASSAEKEAYAKVAVATSKVMEAFNEYVVMMEDHVVASRNDKEIESIGSEIKRLSGELKAAKREGKKDAKNIEALTEDWRRNYHENEALMTQVVAQKAKVAALEVERDQDIRRSSRINRRDIEQRAANIDLPNELKDGGLTVDAELARLKEMEGDCEDLVALAIVPDCSISELDLPQISEDSVDQIGGSSVPDDSASS</sequence>
<protein>
    <submittedName>
        <fullName evidence="3">Uncharacterized protein</fullName>
    </submittedName>
</protein>
<feature type="region of interest" description="Disordered" evidence="2">
    <location>
        <begin position="613"/>
        <end position="632"/>
    </location>
</feature>
<gene>
    <name evidence="3" type="ORF">F2Q69_00045955</name>
</gene>
<evidence type="ECO:0000313" key="3">
    <source>
        <dbReference type="EMBL" id="KAF3526852.1"/>
    </source>
</evidence>
<dbReference type="Proteomes" id="UP000712600">
    <property type="component" value="Unassembled WGS sequence"/>
</dbReference>
<reference evidence="3" key="1">
    <citation type="submission" date="2019-12" db="EMBL/GenBank/DDBJ databases">
        <title>Genome sequencing and annotation of Brassica cretica.</title>
        <authorList>
            <person name="Studholme D.J."/>
            <person name="Sarris P."/>
        </authorList>
    </citation>
    <scope>NUCLEOTIDE SEQUENCE</scope>
    <source>
        <strain evidence="3">PFS-109/04</strain>
        <tissue evidence="3">Leaf</tissue>
    </source>
</reference>
<evidence type="ECO:0000313" key="4">
    <source>
        <dbReference type="Proteomes" id="UP000712600"/>
    </source>
</evidence>
<feature type="compositionally biased region" description="Basic and acidic residues" evidence="2">
    <location>
        <begin position="355"/>
        <end position="368"/>
    </location>
</feature>
<comment type="caution">
    <text evidence="3">The sequence shown here is derived from an EMBL/GenBank/DDBJ whole genome shotgun (WGS) entry which is preliminary data.</text>
</comment>
<evidence type="ECO:0000256" key="2">
    <source>
        <dbReference type="SAM" id="MobiDB-lite"/>
    </source>
</evidence>
<feature type="compositionally biased region" description="Polar residues" evidence="2">
    <location>
        <begin position="338"/>
        <end position="352"/>
    </location>
</feature>
<evidence type="ECO:0000256" key="1">
    <source>
        <dbReference type="SAM" id="Coils"/>
    </source>
</evidence>
<feature type="coiled-coil region" evidence="1">
    <location>
        <begin position="478"/>
        <end position="540"/>
    </location>
</feature>
<dbReference type="EMBL" id="QGKX02001347">
    <property type="protein sequence ID" value="KAF3526852.1"/>
    <property type="molecule type" value="Genomic_DNA"/>
</dbReference>
<feature type="region of interest" description="Disordered" evidence="2">
    <location>
        <begin position="338"/>
        <end position="407"/>
    </location>
</feature>
<name>A0A8S9Q8F3_BRACR</name>
<accession>A0A8S9Q8F3</accession>
<keyword evidence="1" id="KW-0175">Coiled coil</keyword>
<dbReference type="AlphaFoldDB" id="A0A8S9Q8F3"/>
<organism evidence="3 4">
    <name type="scientific">Brassica cretica</name>
    <name type="common">Mustard</name>
    <dbReference type="NCBI Taxonomy" id="69181"/>
    <lineage>
        <taxon>Eukaryota</taxon>
        <taxon>Viridiplantae</taxon>
        <taxon>Streptophyta</taxon>
        <taxon>Embryophyta</taxon>
        <taxon>Tracheophyta</taxon>
        <taxon>Spermatophyta</taxon>
        <taxon>Magnoliopsida</taxon>
        <taxon>eudicotyledons</taxon>
        <taxon>Gunneridae</taxon>
        <taxon>Pentapetalae</taxon>
        <taxon>rosids</taxon>
        <taxon>malvids</taxon>
        <taxon>Brassicales</taxon>
        <taxon>Brassicaceae</taxon>
        <taxon>Brassiceae</taxon>
        <taxon>Brassica</taxon>
    </lineage>
</organism>